<evidence type="ECO:0000256" key="1">
    <source>
        <dbReference type="ARBA" id="ARBA00004604"/>
    </source>
</evidence>
<organism evidence="7 8">
    <name type="scientific">Mya arenaria</name>
    <name type="common">Soft-shell clam</name>
    <dbReference type="NCBI Taxonomy" id="6604"/>
    <lineage>
        <taxon>Eukaryota</taxon>
        <taxon>Metazoa</taxon>
        <taxon>Spiralia</taxon>
        <taxon>Lophotrochozoa</taxon>
        <taxon>Mollusca</taxon>
        <taxon>Bivalvia</taxon>
        <taxon>Autobranchia</taxon>
        <taxon>Heteroconchia</taxon>
        <taxon>Euheterodonta</taxon>
        <taxon>Imparidentia</taxon>
        <taxon>Neoheterodontei</taxon>
        <taxon>Myida</taxon>
        <taxon>Myoidea</taxon>
        <taxon>Myidae</taxon>
        <taxon>Mya</taxon>
    </lineage>
</organism>
<keyword evidence="5" id="KW-0539">Nucleus</keyword>
<accession>A0ABY7DQ39</accession>
<reference evidence="7" key="1">
    <citation type="submission" date="2022-11" db="EMBL/GenBank/DDBJ databases">
        <title>Centuries of genome instability and evolution in soft-shell clam transmissible cancer (bioRxiv).</title>
        <authorList>
            <person name="Hart S.F.M."/>
            <person name="Yonemitsu M.A."/>
            <person name="Giersch R.M."/>
            <person name="Beal B.F."/>
            <person name="Arriagada G."/>
            <person name="Davis B.W."/>
            <person name="Ostrander E.A."/>
            <person name="Goff S.P."/>
            <person name="Metzger M.J."/>
        </authorList>
    </citation>
    <scope>NUCLEOTIDE SEQUENCE</scope>
    <source>
        <strain evidence="7">MELC-2E11</strain>
        <tissue evidence="7">Siphon/mantle</tissue>
    </source>
</reference>
<sequence>MSKRKKGGNASAKIEYDQTDSRSFFLGKFANGLVKDEHRKDLHGKLLTHKNRTDQRTKNNKTVYVGIYDEKTGKMRVCDAEMFHMVPFIPGLDKVQPETPDKEKSYVEKAFGSKKKKQSFEKKHRNRIDAAEMEGVMAVDARHGQEHVRSRQEEKERLAEQIDSLSALPVCNKDAENVEDVYTLDTVVTQSELDLLQNLAQDFFNCTADNIREWSEKKKYPLYVLTHLATMPVDESLRWQRCKLLVYLHSMLRLYSVSPSQLNQPKSFSELPQTIRHKLFDNFTVRVRQSRCKPTRLKDRLAAFVLVLCLHIDEFSTDIDDITCLILILIFYELDRYTVPEGAVAMGTSAGGIGVSLPLPAFHVSMGGSGLPNAKHAIERTASSDATMISANIRPFPCLQRIYILSLLDWFRFLFLTTFHMVVPLAAVHGAHEPGVHLHTRRPLFHVRTQHNVRLFARWMVLVIAMVIPVMIARMMWLTMNRRQR</sequence>
<dbReference type="Pfam" id="PF06870">
    <property type="entry name" value="RNA_pol_I_A49"/>
    <property type="match status" value="1"/>
</dbReference>
<comment type="similarity">
    <text evidence="2">Belongs to the eukaryotic RPA49/POLR1E RNA polymerase subunit family.</text>
</comment>
<evidence type="ECO:0000256" key="2">
    <source>
        <dbReference type="ARBA" id="ARBA00009430"/>
    </source>
</evidence>
<evidence type="ECO:0000256" key="6">
    <source>
        <dbReference type="SAM" id="Phobius"/>
    </source>
</evidence>
<feature type="transmembrane region" description="Helical" evidence="6">
    <location>
        <begin position="410"/>
        <end position="431"/>
    </location>
</feature>
<feature type="transmembrane region" description="Helical" evidence="6">
    <location>
        <begin position="456"/>
        <end position="477"/>
    </location>
</feature>
<keyword evidence="6" id="KW-0812">Transmembrane</keyword>
<proteinExistence type="inferred from homology"/>
<keyword evidence="4" id="KW-0804">Transcription</keyword>
<dbReference type="Proteomes" id="UP001164746">
    <property type="component" value="Chromosome 3"/>
</dbReference>
<evidence type="ECO:0000256" key="4">
    <source>
        <dbReference type="ARBA" id="ARBA00023163"/>
    </source>
</evidence>
<evidence type="ECO:0000256" key="3">
    <source>
        <dbReference type="ARBA" id="ARBA00022478"/>
    </source>
</evidence>
<comment type="subcellular location">
    <subcellularLocation>
        <location evidence="1">Nucleus</location>
        <location evidence="1">Nucleolus</location>
    </subcellularLocation>
</comment>
<dbReference type="PANTHER" id="PTHR14440">
    <property type="entry name" value="DNA-DIRECTED RNA POLYMERASE I SUBUNIT RPA49"/>
    <property type="match status" value="1"/>
</dbReference>
<name>A0ABY7DQ39_MYAAR</name>
<dbReference type="InterPro" id="IPR009668">
    <property type="entry name" value="RNA_pol-assoc_fac_A49-like"/>
</dbReference>
<evidence type="ECO:0000256" key="5">
    <source>
        <dbReference type="ARBA" id="ARBA00023242"/>
    </source>
</evidence>
<keyword evidence="6" id="KW-1133">Transmembrane helix</keyword>
<protein>
    <submittedName>
        <fullName evidence="7">RPA49-like protein</fullName>
    </submittedName>
</protein>
<dbReference type="EMBL" id="CP111014">
    <property type="protein sequence ID" value="WAQ98790.1"/>
    <property type="molecule type" value="Genomic_DNA"/>
</dbReference>
<keyword evidence="8" id="KW-1185">Reference proteome</keyword>
<keyword evidence="6" id="KW-0472">Membrane</keyword>
<evidence type="ECO:0000313" key="7">
    <source>
        <dbReference type="EMBL" id="WAQ98790.1"/>
    </source>
</evidence>
<evidence type="ECO:0000313" key="8">
    <source>
        <dbReference type="Proteomes" id="UP001164746"/>
    </source>
</evidence>
<keyword evidence="3" id="KW-0240">DNA-directed RNA polymerase</keyword>
<gene>
    <name evidence="7" type="ORF">MAR_023163</name>
</gene>